<feature type="region of interest" description="Disordered" evidence="1">
    <location>
        <begin position="1"/>
        <end position="20"/>
    </location>
</feature>
<feature type="region of interest" description="Disordered" evidence="1">
    <location>
        <begin position="216"/>
        <end position="243"/>
    </location>
</feature>
<evidence type="ECO:0000313" key="2">
    <source>
        <dbReference type="EMBL" id="GFQ70846.1"/>
    </source>
</evidence>
<dbReference type="EMBL" id="BMAO01011020">
    <property type="protein sequence ID" value="GFQ70846.1"/>
    <property type="molecule type" value="Genomic_DNA"/>
</dbReference>
<accession>A0A8X6KEQ8</accession>
<evidence type="ECO:0000256" key="1">
    <source>
        <dbReference type="SAM" id="MobiDB-lite"/>
    </source>
</evidence>
<proteinExistence type="predicted"/>
<reference evidence="2" key="1">
    <citation type="submission" date="2020-07" db="EMBL/GenBank/DDBJ databases">
        <title>Multicomponent nature underlies the extraordinary mechanical properties of spider dragline silk.</title>
        <authorList>
            <person name="Kono N."/>
            <person name="Nakamura H."/>
            <person name="Mori M."/>
            <person name="Yoshida Y."/>
            <person name="Ohtoshi R."/>
            <person name="Malay A.D."/>
            <person name="Moran D.A.P."/>
            <person name="Tomita M."/>
            <person name="Numata K."/>
            <person name="Arakawa K."/>
        </authorList>
    </citation>
    <scope>NUCLEOTIDE SEQUENCE</scope>
</reference>
<keyword evidence="3" id="KW-1185">Reference proteome</keyword>
<organism evidence="2 3">
    <name type="scientific">Trichonephila clavata</name>
    <name type="common">Joro spider</name>
    <name type="synonym">Nephila clavata</name>
    <dbReference type="NCBI Taxonomy" id="2740835"/>
    <lineage>
        <taxon>Eukaryota</taxon>
        <taxon>Metazoa</taxon>
        <taxon>Ecdysozoa</taxon>
        <taxon>Arthropoda</taxon>
        <taxon>Chelicerata</taxon>
        <taxon>Arachnida</taxon>
        <taxon>Araneae</taxon>
        <taxon>Araneomorphae</taxon>
        <taxon>Entelegynae</taxon>
        <taxon>Araneoidea</taxon>
        <taxon>Nephilidae</taxon>
        <taxon>Trichonephila</taxon>
    </lineage>
</organism>
<comment type="caution">
    <text evidence="2">The sequence shown here is derived from an EMBL/GenBank/DDBJ whole genome shotgun (WGS) entry which is preliminary data.</text>
</comment>
<evidence type="ECO:0000313" key="3">
    <source>
        <dbReference type="Proteomes" id="UP000887116"/>
    </source>
</evidence>
<dbReference type="Proteomes" id="UP000887116">
    <property type="component" value="Unassembled WGS sequence"/>
</dbReference>
<sequence length="285" mass="31105">MEHRNEAHTTTDNPSLRRNLPPAAGLPCPSAACDSALFRCCSKNFEVQNLSSSPPLAVVFTTRSSLRLRLDRLATFLRASRELCTNSPRRQGSRHQGPHETAPSSGGPRKISKSKTTPLPVLFFITCNFTSPFDCNSIVFPTRLARTVHKLPPPAGLPYPLAACDSALFRWTSKNFEVQNHSFSPLPALFEPSLASATDSLRASHHFPAPTRIHLSRRQGSRHQGPHETAPSSGAARKISKSKTAPSRLFPFITRSSTRASHPLLPTAGLPSPGPAAHNALFRWT</sequence>
<feature type="region of interest" description="Disordered" evidence="1">
    <location>
        <begin position="85"/>
        <end position="114"/>
    </location>
</feature>
<protein>
    <submittedName>
        <fullName evidence="2">Uncharacterized protein</fullName>
    </submittedName>
</protein>
<gene>
    <name evidence="2" type="ORF">TNCT_246241</name>
</gene>
<dbReference type="AlphaFoldDB" id="A0A8X6KEQ8"/>
<name>A0A8X6KEQ8_TRICU</name>